<keyword evidence="1" id="KW-0472">Membrane</keyword>
<keyword evidence="1" id="KW-1133">Transmembrane helix</keyword>
<dbReference type="EMBL" id="NPCC01000038">
    <property type="protein sequence ID" value="PAE87229.1"/>
    <property type="molecule type" value="Genomic_DNA"/>
</dbReference>
<dbReference type="AlphaFoldDB" id="A0A268NVF4"/>
<protein>
    <submittedName>
        <fullName evidence="2">Uncharacterized protein</fullName>
    </submittedName>
</protein>
<dbReference type="Proteomes" id="UP000216207">
    <property type="component" value="Unassembled WGS sequence"/>
</dbReference>
<sequence>MKGNFYNNPLKVIWKSKKNLMPPYLIVLWITFLLATLVGDFYYGFMDFSSFQIGTYFSVSSTGLTLTLALFVAGKSAFNEEDLKRLANHEEGRPLIDFLGPYVFTALLFLITGLLSLFGPYIILPLKHEYMELIKILYINILFLGILSLFNLVIIMLNDVYASAFRK</sequence>
<feature type="transmembrane region" description="Helical" evidence="1">
    <location>
        <begin position="99"/>
        <end position="124"/>
    </location>
</feature>
<evidence type="ECO:0000313" key="3">
    <source>
        <dbReference type="Proteomes" id="UP000216207"/>
    </source>
</evidence>
<keyword evidence="1" id="KW-0812">Transmembrane</keyword>
<feature type="transmembrane region" description="Helical" evidence="1">
    <location>
        <begin position="55"/>
        <end position="78"/>
    </location>
</feature>
<name>A0A268NVF4_SHOCL</name>
<reference evidence="2 3" key="1">
    <citation type="submission" date="2017-07" db="EMBL/GenBank/DDBJ databases">
        <title>Isolation and whole genome analysis of endospore-forming bacteria from heroin.</title>
        <authorList>
            <person name="Kalinowski J."/>
            <person name="Ahrens B."/>
            <person name="Al-Dilaimi A."/>
            <person name="Winkler A."/>
            <person name="Wibberg D."/>
            <person name="Schleenbecker U."/>
            <person name="Ruckert C."/>
            <person name="Wolfel R."/>
            <person name="Grass G."/>
        </authorList>
    </citation>
    <scope>NUCLEOTIDE SEQUENCE [LARGE SCALE GENOMIC DNA]</scope>
    <source>
        <strain evidence="2 3">7539</strain>
    </source>
</reference>
<gene>
    <name evidence="2" type="ORF">CHH72_19715</name>
</gene>
<evidence type="ECO:0000256" key="1">
    <source>
        <dbReference type="SAM" id="Phobius"/>
    </source>
</evidence>
<dbReference type="RefSeq" id="WP_095327290.1">
    <property type="nucleotide sequence ID" value="NZ_NPCC01000038.1"/>
</dbReference>
<feature type="transmembrane region" description="Helical" evidence="1">
    <location>
        <begin position="21"/>
        <end position="43"/>
    </location>
</feature>
<feature type="transmembrane region" description="Helical" evidence="1">
    <location>
        <begin position="136"/>
        <end position="157"/>
    </location>
</feature>
<organism evidence="2 3">
    <name type="scientific">Shouchella clausii</name>
    <name type="common">Alkalihalobacillus clausii</name>
    <dbReference type="NCBI Taxonomy" id="79880"/>
    <lineage>
        <taxon>Bacteria</taxon>
        <taxon>Bacillati</taxon>
        <taxon>Bacillota</taxon>
        <taxon>Bacilli</taxon>
        <taxon>Bacillales</taxon>
        <taxon>Bacillaceae</taxon>
        <taxon>Shouchella</taxon>
    </lineage>
</organism>
<accession>A0A268NVF4</accession>
<evidence type="ECO:0000313" key="2">
    <source>
        <dbReference type="EMBL" id="PAE87229.1"/>
    </source>
</evidence>
<comment type="caution">
    <text evidence="2">The sequence shown here is derived from an EMBL/GenBank/DDBJ whole genome shotgun (WGS) entry which is preliminary data.</text>
</comment>
<proteinExistence type="predicted"/>